<dbReference type="Pfam" id="PF00078">
    <property type="entry name" value="RVT_1"/>
    <property type="match status" value="1"/>
</dbReference>
<comment type="caution">
    <text evidence="3">The sequence shown here is derived from an EMBL/GenBank/DDBJ whole genome shotgun (WGS) entry which is preliminary data.</text>
</comment>
<reference evidence="3 4" key="1">
    <citation type="submission" date="2024-06" db="EMBL/GenBank/DDBJ databases">
        <title>The draft genome of Grus japonensis, version 3.</title>
        <authorList>
            <person name="Nabeshima K."/>
            <person name="Suzuki S."/>
            <person name="Onuma M."/>
        </authorList>
    </citation>
    <scope>NUCLEOTIDE SEQUENCE [LARGE SCALE GENOMIC DNA]</scope>
    <source>
        <strain evidence="3 4">451A</strain>
    </source>
</reference>
<dbReference type="SUPFAM" id="SSF56219">
    <property type="entry name" value="DNase I-like"/>
    <property type="match status" value="1"/>
</dbReference>
<dbReference type="AlphaFoldDB" id="A0ABC9WAA8"/>
<name>A0ABC9WAA8_GRUJA</name>
<dbReference type="PANTHER" id="PTHR33395:SF22">
    <property type="entry name" value="REVERSE TRANSCRIPTASE DOMAIN-CONTAINING PROTEIN"/>
    <property type="match status" value="1"/>
</dbReference>
<dbReference type="InterPro" id="IPR036691">
    <property type="entry name" value="Endo/exonu/phosph_ase_sf"/>
</dbReference>
<dbReference type="InterPro" id="IPR000477">
    <property type="entry name" value="RT_dom"/>
</dbReference>
<gene>
    <name evidence="3" type="ORF">GRJ2_000693100</name>
</gene>
<feature type="domain" description="Endonuclease/exonuclease/phosphatase" evidence="2">
    <location>
        <begin position="61"/>
        <end position="166"/>
    </location>
</feature>
<keyword evidence="4" id="KW-1185">Reference proteome</keyword>
<dbReference type="Gene3D" id="3.60.10.10">
    <property type="entry name" value="Endonuclease/exonuclease/phosphatase"/>
    <property type="match status" value="1"/>
</dbReference>
<evidence type="ECO:0000259" key="2">
    <source>
        <dbReference type="Pfam" id="PF14529"/>
    </source>
</evidence>
<dbReference type="EMBL" id="BAAFJT010000002">
    <property type="protein sequence ID" value="GAB0182278.1"/>
    <property type="molecule type" value="Genomic_DNA"/>
</dbReference>
<dbReference type="PANTHER" id="PTHR33395">
    <property type="entry name" value="TRANSCRIPTASE, PUTATIVE-RELATED-RELATED"/>
    <property type="match status" value="1"/>
</dbReference>
<organism evidence="3 4">
    <name type="scientific">Grus japonensis</name>
    <name type="common">Japanese crane</name>
    <name type="synonym">Red-crowned crane</name>
    <dbReference type="NCBI Taxonomy" id="30415"/>
    <lineage>
        <taxon>Eukaryota</taxon>
        <taxon>Metazoa</taxon>
        <taxon>Chordata</taxon>
        <taxon>Craniata</taxon>
        <taxon>Vertebrata</taxon>
        <taxon>Euteleostomi</taxon>
        <taxon>Archelosauria</taxon>
        <taxon>Archosauria</taxon>
        <taxon>Dinosauria</taxon>
        <taxon>Saurischia</taxon>
        <taxon>Theropoda</taxon>
        <taxon>Coelurosauria</taxon>
        <taxon>Aves</taxon>
        <taxon>Neognathae</taxon>
        <taxon>Neoaves</taxon>
        <taxon>Gruiformes</taxon>
        <taxon>Gruidae</taxon>
        <taxon>Grus</taxon>
    </lineage>
</organism>
<proteinExistence type="predicted"/>
<evidence type="ECO:0000259" key="1">
    <source>
        <dbReference type="Pfam" id="PF00078"/>
    </source>
</evidence>
<dbReference type="Proteomes" id="UP001623348">
    <property type="component" value="Unassembled WGS sequence"/>
</dbReference>
<feature type="domain" description="Reverse transcriptase" evidence="1">
    <location>
        <begin position="442"/>
        <end position="560"/>
    </location>
</feature>
<accession>A0ABC9WAA8</accession>
<dbReference type="InterPro" id="IPR005135">
    <property type="entry name" value="Endo/exonuclease/phosphatase"/>
</dbReference>
<dbReference type="Pfam" id="PF14529">
    <property type="entry name" value="Exo_endo_phos_2"/>
    <property type="match status" value="1"/>
</dbReference>
<sequence>MEGYRLFRKDRQGRQGGGIALYVNDQLECMELHLGMDEEPTESLWVRIKGRAGAGDIIAGVCYRPPNQGDQADEALYRQIGAASCSQALVLMGDFNHPDICWRDNAAERKQSRKFLECVDDNFLLQVTEEPTRRGAMLDLILTNKEGLVGDVKLKGSLGCNDHKMVEFRILRAARRVRSKLTTLDFRRADFRDLLGRIPWDKALEGRGAQDNWLIFKGHLLQAQERCIPTKRKSGKNTKRPPWMHKELLGKVKQNQEAYRGWKQGQVAWEEYRETVRAAREQVRKAKALIEISLARDVKDNKKSFYRCVSEKRRTRENVGPLWNETGDLVTQDMEKAEVLNDFFASVFTGKCLSHTAQVTEGRDWEDAESPTVGEDQVREHLRNLKVHKSMGPDELHLQVLRELADEMAGPVSIISEKSWQSGEVPANWKRGNITPIFKKGKKEDPGNYRLVSLTSVPGKIMEQTLLETMLRHMENKEVIGDSQHSFTKGKSCLTNLVAFYDGVTVSVDKGRATDVIYLDLCKVFDTVPHDILVSKLERHGFDGWTTWVDKELTGWLHSKSCGQRLNVQVENSDEWRSSGVGTGTGTV</sequence>
<protein>
    <submittedName>
        <fullName evidence="3">Mitochondrial enolase superfamily member 1</fullName>
    </submittedName>
</protein>
<evidence type="ECO:0000313" key="4">
    <source>
        <dbReference type="Proteomes" id="UP001623348"/>
    </source>
</evidence>
<evidence type="ECO:0000313" key="3">
    <source>
        <dbReference type="EMBL" id="GAB0182278.1"/>
    </source>
</evidence>